<dbReference type="HAMAP" id="MF_01341">
    <property type="entry name" value="Ribosomal_uL15"/>
    <property type="match status" value="1"/>
</dbReference>
<gene>
    <name evidence="4" type="primary">rplO</name>
    <name evidence="8" type="ORF">A2406_01825</name>
</gene>
<name>A0A1G2C193_9BACT</name>
<dbReference type="InterPro" id="IPR030878">
    <property type="entry name" value="Ribosomal_uL15"/>
</dbReference>
<proteinExistence type="inferred from homology"/>
<evidence type="ECO:0000256" key="5">
    <source>
        <dbReference type="RuleBase" id="RU003888"/>
    </source>
</evidence>
<keyword evidence="2 4" id="KW-0689">Ribosomal protein</keyword>
<evidence type="ECO:0000313" key="8">
    <source>
        <dbReference type="EMBL" id="OGY94197.1"/>
    </source>
</evidence>
<accession>A0A1G2C193</accession>
<protein>
    <recommendedName>
        <fullName evidence="4">Large ribosomal subunit protein uL15</fullName>
    </recommendedName>
</protein>
<evidence type="ECO:0000256" key="2">
    <source>
        <dbReference type="ARBA" id="ARBA00022980"/>
    </source>
</evidence>
<reference evidence="8 9" key="1">
    <citation type="journal article" date="2016" name="Nat. Commun.">
        <title>Thousands of microbial genomes shed light on interconnected biogeochemical processes in an aquifer system.</title>
        <authorList>
            <person name="Anantharaman K."/>
            <person name="Brown C.T."/>
            <person name="Hug L.A."/>
            <person name="Sharon I."/>
            <person name="Castelle C.J."/>
            <person name="Probst A.J."/>
            <person name="Thomas B.C."/>
            <person name="Singh A."/>
            <person name="Wilkins M.J."/>
            <person name="Karaoz U."/>
            <person name="Brodie E.L."/>
            <person name="Williams K.H."/>
            <person name="Hubbard S.S."/>
            <person name="Banfield J.F."/>
        </authorList>
    </citation>
    <scope>NUCLEOTIDE SEQUENCE [LARGE SCALE GENOMIC DNA]</scope>
</reference>
<sequence>MLNLHSLKKSKGTKRKRERLGRGNATGSGNYSTRGMKGQRARSGGKSGLALRSIRSYLLAVPKVRGFKSLSIPRSVVNVGDLEKNFSSGEKVNIRAMLKAGLIMTISGGVKVLSLGKISKNLIVEANAFSAEAKGKIEAAGGKAIVVYGSKRAKELSAKAGQKDDQATAEIKA</sequence>
<evidence type="ECO:0000256" key="6">
    <source>
        <dbReference type="SAM" id="MobiDB-lite"/>
    </source>
</evidence>
<dbReference type="GO" id="GO:0019843">
    <property type="term" value="F:rRNA binding"/>
    <property type="evidence" value="ECO:0007669"/>
    <property type="project" value="UniProtKB-UniRule"/>
</dbReference>
<feature type="domain" description="Large ribosomal subunit protein uL15/eL18" evidence="7">
    <location>
        <begin position="76"/>
        <end position="144"/>
    </location>
</feature>
<dbReference type="Pfam" id="PF00828">
    <property type="entry name" value="Ribosomal_L27A"/>
    <property type="match status" value="1"/>
</dbReference>
<dbReference type="InterPro" id="IPR021131">
    <property type="entry name" value="Ribosomal_uL15/eL18"/>
</dbReference>
<keyword evidence="4" id="KW-0699">rRNA-binding</keyword>
<dbReference type="InterPro" id="IPR036227">
    <property type="entry name" value="Ribosomal_uL15/eL18_sf"/>
</dbReference>
<dbReference type="InterPro" id="IPR005749">
    <property type="entry name" value="Ribosomal_uL15_bac-type"/>
</dbReference>
<dbReference type="EMBL" id="MHKQ01000011">
    <property type="protein sequence ID" value="OGY94197.1"/>
    <property type="molecule type" value="Genomic_DNA"/>
</dbReference>
<dbReference type="AlphaFoldDB" id="A0A1G2C193"/>
<comment type="subunit">
    <text evidence="4">Part of the 50S ribosomal subunit.</text>
</comment>
<organism evidence="8 9">
    <name type="scientific">Candidatus Komeilibacteria bacterium RIFOXYC1_FULL_37_11</name>
    <dbReference type="NCBI Taxonomy" id="1798555"/>
    <lineage>
        <taxon>Bacteria</taxon>
        <taxon>Candidatus Komeiliibacteriota</taxon>
    </lineage>
</organism>
<comment type="caution">
    <text evidence="8">The sequence shown here is derived from an EMBL/GenBank/DDBJ whole genome shotgun (WGS) entry which is preliminary data.</text>
</comment>
<feature type="compositionally biased region" description="Basic residues" evidence="6">
    <location>
        <begin position="1"/>
        <end position="19"/>
    </location>
</feature>
<dbReference type="Proteomes" id="UP000177626">
    <property type="component" value="Unassembled WGS sequence"/>
</dbReference>
<evidence type="ECO:0000256" key="3">
    <source>
        <dbReference type="ARBA" id="ARBA00023274"/>
    </source>
</evidence>
<dbReference type="PANTHER" id="PTHR12934">
    <property type="entry name" value="50S RIBOSOMAL PROTEIN L15"/>
    <property type="match status" value="1"/>
</dbReference>
<keyword evidence="3 4" id="KW-0687">Ribonucleoprotein</keyword>
<dbReference type="SUPFAM" id="SSF52080">
    <property type="entry name" value="Ribosomal proteins L15p and L18e"/>
    <property type="match status" value="1"/>
</dbReference>
<dbReference type="GO" id="GO:0003735">
    <property type="term" value="F:structural constituent of ribosome"/>
    <property type="evidence" value="ECO:0007669"/>
    <property type="project" value="InterPro"/>
</dbReference>
<comment type="function">
    <text evidence="4">Binds to the 23S rRNA.</text>
</comment>
<dbReference type="InterPro" id="IPR001196">
    <property type="entry name" value="Ribosomal_uL15_CS"/>
</dbReference>
<comment type="similarity">
    <text evidence="1 4 5">Belongs to the universal ribosomal protein uL15 family.</text>
</comment>
<dbReference type="NCBIfam" id="TIGR01071">
    <property type="entry name" value="rplO_bact"/>
    <property type="match status" value="1"/>
</dbReference>
<evidence type="ECO:0000256" key="4">
    <source>
        <dbReference type="HAMAP-Rule" id="MF_01341"/>
    </source>
</evidence>
<evidence type="ECO:0000259" key="7">
    <source>
        <dbReference type="Pfam" id="PF00828"/>
    </source>
</evidence>
<evidence type="ECO:0000313" key="9">
    <source>
        <dbReference type="Proteomes" id="UP000177626"/>
    </source>
</evidence>
<dbReference type="PANTHER" id="PTHR12934:SF11">
    <property type="entry name" value="LARGE RIBOSOMAL SUBUNIT PROTEIN UL15M"/>
    <property type="match status" value="1"/>
</dbReference>
<keyword evidence="4" id="KW-0694">RNA-binding</keyword>
<evidence type="ECO:0000256" key="1">
    <source>
        <dbReference type="ARBA" id="ARBA00007320"/>
    </source>
</evidence>
<dbReference type="GO" id="GO:0022625">
    <property type="term" value="C:cytosolic large ribosomal subunit"/>
    <property type="evidence" value="ECO:0007669"/>
    <property type="project" value="TreeGrafter"/>
</dbReference>
<dbReference type="PROSITE" id="PS00475">
    <property type="entry name" value="RIBOSOMAL_L15"/>
    <property type="match status" value="1"/>
</dbReference>
<dbReference type="GO" id="GO:0006412">
    <property type="term" value="P:translation"/>
    <property type="evidence" value="ECO:0007669"/>
    <property type="project" value="UniProtKB-UniRule"/>
</dbReference>
<feature type="region of interest" description="Disordered" evidence="6">
    <location>
        <begin position="1"/>
        <end position="46"/>
    </location>
</feature>
<dbReference type="Gene3D" id="3.100.10.10">
    <property type="match status" value="1"/>
</dbReference>